<evidence type="ECO:0000313" key="3">
    <source>
        <dbReference type="EMBL" id="GAD30385.1"/>
    </source>
</evidence>
<dbReference type="SUPFAM" id="SSF141868">
    <property type="entry name" value="EAL domain-like"/>
    <property type="match status" value="1"/>
</dbReference>
<dbReference type="CDD" id="cd01948">
    <property type="entry name" value="EAL"/>
    <property type="match status" value="1"/>
</dbReference>
<dbReference type="eggNOG" id="COG2200">
    <property type="taxonomic scope" value="Bacteria"/>
</dbReference>
<keyword evidence="1" id="KW-0472">Membrane</keyword>
<gene>
    <name evidence="3" type="ORF">PLEI_2041</name>
</gene>
<dbReference type="Gene3D" id="3.20.20.450">
    <property type="entry name" value="EAL domain"/>
    <property type="match status" value="1"/>
</dbReference>
<dbReference type="HOGENOM" id="CLU_000445_131_3_6"/>
<accession>A0A0U1P7I7</accession>
<dbReference type="EMBL" id="DF196819">
    <property type="protein sequence ID" value="GAD30385.1"/>
    <property type="molecule type" value="Genomic_DNA"/>
</dbReference>
<evidence type="ECO:0000259" key="2">
    <source>
        <dbReference type="PROSITE" id="PS50883"/>
    </source>
</evidence>
<dbReference type="GO" id="GO:0071111">
    <property type="term" value="F:cyclic-guanylate-specific phosphodiesterase activity"/>
    <property type="evidence" value="ECO:0007669"/>
    <property type="project" value="InterPro"/>
</dbReference>
<feature type="domain" description="EAL" evidence="2">
    <location>
        <begin position="235"/>
        <end position="489"/>
    </location>
</feature>
<feature type="transmembrane region" description="Helical" evidence="1">
    <location>
        <begin position="206"/>
        <end position="231"/>
    </location>
</feature>
<reference evidence="4" key="1">
    <citation type="submission" date="2012-12" db="EMBL/GenBank/DDBJ databases">
        <title>Genome Sequence of Photobacterium leiognathi lrivu.4.1.</title>
        <authorList>
            <person name="Urbanczyk H."/>
            <person name="Ogura Y."/>
            <person name="Hayashi T."/>
            <person name="Dunlap P.V."/>
        </authorList>
    </citation>
    <scope>NUCLEOTIDE SEQUENCE [LARGE SCALE GENOMIC DNA]</scope>
    <source>
        <strain evidence="4">lrivu.4.1</strain>
    </source>
</reference>
<keyword evidence="1" id="KW-0812">Transmembrane</keyword>
<dbReference type="Pfam" id="PF00563">
    <property type="entry name" value="EAL"/>
    <property type="match status" value="1"/>
</dbReference>
<sequence>MSFTVKKMLQLALLALLLATPITLTYLNIRCDNLSKDIALALNRNLTSLSTAVLELPENQTDAKSMNDLVTLVLSSRSLRSVAYFKNDHYLYSDRDASLNGSISSSLKARLKTEPLPLLYRKCSTLNKIEEVHLVVKGKSGFYQLFMNARYMDDWLTNADEYLRGYVVSPDGSVIINKKKDFLFYKSYRSAQFPFTVIVGAKASQVLLGIGSLTAFIIILCMIIGLIANHIHTKNFSFRKDIDIAIKNKEFIPYYQPIMCNKTQHIVGSELLCRWLYRHKKLVAPNQFITKVELNGQIKPITLQLLKQLAVDKPIIAGNNPDFYVSVNFTLSMLSDPVFVNDVMCLIKQSPSLQRGLVFEMTERENTANAIIKLDKIMQRFRELGVRWALDDFGTGYSSLSSLKELNFDIIKIDRLFVNSADTDAVTSSILNNIALLGKELKCRLIAEGVETETQLNKLKSLDVDYTQGFYFSTPINREAFEEYKYQHEQKMLVANKKKQQCYSALKYHGPALDI</sequence>
<dbReference type="PANTHER" id="PTHR33121">
    <property type="entry name" value="CYCLIC DI-GMP PHOSPHODIESTERASE PDEF"/>
    <property type="match status" value="1"/>
</dbReference>
<dbReference type="InterPro" id="IPR001633">
    <property type="entry name" value="EAL_dom"/>
</dbReference>
<dbReference type="InterPro" id="IPR035919">
    <property type="entry name" value="EAL_sf"/>
</dbReference>
<name>A0A0U1P7I7_PHOLE</name>
<dbReference type="PROSITE" id="PS50883">
    <property type="entry name" value="EAL"/>
    <property type="match status" value="1"/>
</dbReference>
<dbReference type="Proteomes" id="UP000030675">
    <property type="component" value="Unassembled WGS sequence"/>
</dbReference>
<evidence type="ECO:0000256" key="1">
    <source>
        <dbReference type="SAM" id="Phobius"/>
    </source>
</evidence>
<dbReference type="AlphaFoldDB" id="A0A0U1P7I7"/>
<evidence type="ECO:0000313" key="4">
    <source>
        <dbReference type="Proteomes" id="UP000030675"/>
    </source>
</evidence>
<dbReference type="PANTHER" id="PTHR33121:SF79">
    <property type="entry name" value="CYCLIC DI-GMP PHOSPHODIESTERASE PDED-RELATED"/>
    <property type="match status" value="1"/>
</dbReference>
<keyword evidence="1" id="KW-1133">Transmembrane helix</keyword>
<dbReference type="InterPro" id="IPR050706">
    <property type="entry name" value="Cyclic-di-GMP_PDE-like"/>
</dbReference>
<organism evidence="3 4">
    <name type="scientific">Photobacterium leiognathi lrivu.4.1</name>
    <dbReference type="NCBI Taxonomy" id="1248232"/>
    <lineage>
        <taxon>Bacteria</taxon>
        <taxon>Pseudomonadati</taxon>
        <taxon>Pseudomonadota</taxon>
        <taxon>Gammaproteobacteria</taxon>
        <taxon>Vibrionales</taxon>
        <taxon>Vibrionaceae</taxon>
        <taxon>Photobacterium</taxon>
    </lineage>
</organism>
<protein>
    <submittedName>
        <fullName evidence="3">EAL domain protein</fullName>
    </submittedName>
</protein>
<dbReference type="SMART" id="SM00052">
    <property type="entry name" value="EAL"/>
    <property type="match status" value="1"/>
</dbReference>
<proteinExistence type="predicted"/>